<reference evidence="1" key="1">
    <citation type="journal article" date="2019" name="bioRxiv">
        <title>The Genome of the Zebra Mussel, Dreissena polymorpha: A Resource for Invasive Species Research.</title>
        <authorList>
            <person name="McCartney M.A."/>
            <person name="Auch B."/>
            <person name="Kono T."/>
            <person name="Mallez S."/>
            <person name="Zhang Y."/>
            <person name="Obille A."/>
            <person name="Becker A."/>
            <person name="Abrahante J.E."/>
            <person name="Garbe J."/>
            <person name="Badalamenti J.P."/>
            <person name="Herman A."/>
            <person name="Mangelson H."/>
            <person name="Liachko I."/>
            <person name="Sullivan S."/>
            <person name="Sone E.D."/>
            <person name="Koren S."/>
            <person name="Silverstein K.A.T."/>
            <person name="Beckman K.B."/>
            <person name="Gohl D.M."/>
        </authorList>
    </citation>
    <scope>NUCLEOTIDE SEQUENCE</scope>
    <source>
        <strain evidence="1">Duluth1</strain>
        <tissue evidence="1">Whole animal</tissue>
    </source>
</reference>
<dbReference type="Proteomes" id="UP000828390">
    <property type="component" value="Unassembled WGS sequence"/>
</dbReference>
<evidence type="ECO:0000313" key="1">
    <source>
        <dbReference type="EMBL" id="KAH3847364.1"/>
    </source>
</evidence>
<name>A0A9D4QXN6_DREPO</name>
<proteinExistence type="predicted"/>
<protein>
    <submittedName>
        <fullName evidence="1">Uncharacterized protein</fullName>
    </submittedName>
</protein>
<gene>
    <name evidence="1" type="ORF">DPMN_089684</name>
</gene>
<organism evidence="1 2">
    <name type="scientific">Dreissena polymorpha</name>
    <name type="common">Zebra mussel</name>
    <name type="synonym">Mytilus polymorpha</name>
    <dbReference type="NCBI Taxonomy" id="45954"/>
    <lineage>
        <taxon>Eukaryota</taxon>
        <taxon>Metazoa</taxon>
        <taxon>Spiralia</taxon>
        <taxon>Lophotrochozoa</taxon>
        <taxon>Mollusca</taxon>
        <taxon>Bivalvia</taxon>
        <taxon>Autobranchia</taxon>
        <taxon>Heteroconchia</taxon>
        <taxon>Euheterodonta</taxon>
        <taxon>Imparidentia</taxon>
        <taxon>Neoheterodontei</taxon>
        <taxon>Myida</taxon>
        <taxon>Dreissenoidea</taxon>
        <taxon>Dreissenidae</taxon>
        <taxon>Dreissena</taxon>
    </lineage>
</organism>
<comment type="caution">
    <text evidence="1">The sequence shown here is derived from an EMBL/GenBank/DDBJ whole genome shotgun (WGS) entry which is preliminary data.</text>
</comment>
<dbReference type="EMBL" id="JAIWYP010000003">
    <property type="protein sequence ID" value="KAH3847364.1"/>
    <property type="molecule type" value="Genomic_DNA"/>
</dbReference>
<keyword evidence="2" id="KW-1185">Reference proteome</keyword>
<sequence>MELKESVVGFWEEDKGSFEILDKGKEEKTIALHFVRKRVCNIVAKARTNYKELQQTTGGGEAVQGQTTIQEKVLSFVPKVVLDWLKGNDTGPIACHCSTELLDIQKKLLVEAVRSNAMNQERNLFLDKISLSLSVLATKQYSDNLMFKL</sequence>
<reference evidence="1" key="2">
    <citation type="submission" date="2020-11" db="EMBL/GenBank/DDBJ databases">
        <authorList>
            <person name="McCartney M.A."/>
            <person name="Auch B."/>
            <person name="Kono T."/>
            <person name="Mallez S."/>
            <person name="Becker A."/>
            <person name="Gohl D.M."/>
            <person name="Silverstein K.A.T."/>
            <person name="Koren S."/>
            <person name="Bechman K.B."/>
            <person name="Herman A."/>
            <person name="Abrahante J.E."/>
            <person name="Garbe J."/>
        </authorList>
    </citation>
    <scope>NUCLEOTIDE SEQUENCE</scope>
    <source>
        <strain evidence="1">Duluth1</strain>
        <tissue evidence="1">Whole animal</tissue>
    </source>
</reference>
<dbReference type="AlphaFoldDB" id="A0A9D4QXN6"/>
<evidence type="ECO:0000313" key="2">
    <source>
        <dbReference type="Proteomes" id="UP000828390"/>
    </source>
</evidence>
<accession>A0A9D4QXN6</accession>